<organism evidence="2 3">
    <name type="scientific">Mycena pura</name>
    <dbReference type="NCBI Taxonomy" id="153505"/>
    <lineage>
        <taxon>Eukaryota</taxon>
        <taxon>Fungi</taxon>
        <taxon>Dikarya</taxon>
        <taxon>Basidiomycota</taxon>
        <taxon>Agaricomycotina</taxon>
        <taxon>Agaricomycetes</taxon>
        <taxon>Agaricomycetidae</taxon>
        <taxon>Agaricales</taxon>
        <taxon>Marasmiineae</taxon>
        <taxon>Mycenaceae</taxon>
        <taxon>Mycena</taxon>
    </lineage>
</organism>
<accession>A0AAD6UX80</accession>
<gene>
    <name evidence="2" type="ORF">GGX14DRAFT_404847</name>
</gene>
<comment type="caution">
    <text evidence="2">The sequence shown here is derived from an EMBL/GenBank/DDBJ whole genome shotgun (WGS) entry which is preliminary data.</text>
</comment>
<keyword evidence="3" id="KW-1185">Reference proteome</keyword>
<feature type="region of interest" description="Disordered" evidence="1">
    <location>
        <begin position="361"/>
        <end position="439"/>
    </location>
</feature>
<feature type="region of interest" description="Disordered" evidence="1">
    <location>
        <begin position="126"/>
        <end position="151"/>
    </location>
</feature>
<dbReference type="EMBL" id="JARJCW010000100">
    <property type="protein sequence ID" value="KAJ7194218.1"/>
    <property type="molecule type" value="Genomic_DNA"/>
</dbReference>
<protein>
    <submittedName>
        <fullName evidence="2">Uncharacterized protein</fullName>
    </submittedName>
</protein>
<evidence type="ECO:0000313" key="2">
    <source>
        <dbReference type="EMBL" id="KAJ7194218.1"/>
    </source>
</evidence>
<feature type="compositionally biased region" description="Basic and acidic residues" evidence="1">
    <location>
        <begin position="414"/>
        <end position="439"/>
    </location>
</feature>
<feature type="region of interest" description="Disordered" evidence="1">
    <location>
        <begin position="1"/>
        <end position="39"/>
    </location>
</feature>
<dbReference type="AlphaFoldDB" id="A0AAD6UX80"/>
<feature type="compositionally biased region" description="Polar residues" evidence="1">
    <location>
        <begin position="404"/>
        <end position="413"/>
    </location>
</feature>
<dbReference type="Proteomes" id="UP001219525">
    <property type="component" value="Unassembled WGS sequence"/>
</dbReference>
<sequence>MTSNRCRLGEKGGGGLGGKTRMRTGNCSQRAPQDQTDEEQRRAQTAVLCDVPLVYCEGKIGMRAGNCGQRAPTAEEGREWSSWQRPTQATSCVRAAKQLPRKGGVGSWYNVRVEPECERVITGNRHQLPRKGGNGAAGSAPHKRRALPRKGGVGSWYNVRVEPECERVIMGNRHQLPRKGGNGAAGSAPHKQRAVCALPNSCRARAGWAAGTNCRGRAGMEQLAAPHTSDELCARCQTAAEQGRGGRLVKCEGKVGTQAGNCGQRAPTIAEEERVKAERERVIAGKSKGRGGSASHCHGKGGAMARVIECSLPYRRKFKRAFPDSRSSSTRQVLKEVITWAPVAMTTTAASRIDPIEIVPGPGKLHQGVPRKKAGFRPQKPRVLEVKNPAADKGSDISRCDSGKNVTRSQKNRPLSDQDKIWPKIFRSDPQKPKKPDKV</sequence>
<evidence type="ECO:0000313" key="3">
    <source>
        <dbReference type="Proteomes" id="UP001219525"/>
    </source>
</evidence>
<evidence type="ECO:0000256" key="1">
    <source>
        <dbReference type="SAM" id="MobiDB-lite"/>
    </source>
</evidence>
<reference evidence="2" key="1">
    <citation type="submission" date="2023-03" db="EMBL/GenBank/DDBJ databases">
        <title>Massive genome expansion in bonnet fungi (Mycena s.s.) driven by repeated elements and novel gene families across ecological guilds.</title>
        <authorList>
            <consortium name="Lawrence Berkeley National Laboratory"/>
            <person name="Harder C.B."/>
            <person name="Miyauchi S."/>
            <person name="Viragh M."/>
            <person name="Kuo A."/>
            <person name="Thoen E."/>
            <person name="Andreopoulos B."/>
            <person name="Lu D."/>
            <person name="Skrede I."/>
            <person name="Drula E."/>
            <person name="Henrissat B."/>
            <person name="Morin E."/>
            <person name="Kohler A."/>
            <person name="Barry K."/>
            <person name="LaButti K."/>
            <person name="Morin E."/>
            <person name="Salamov A."/>
            <person name="Lipzen A."/>
            <person name="Mereny Z."/>
            <person name="Hegedus B."/>
            <person name="Baldrian P."/>
            <person name="Stursova M."/>
            <person name="Weitz H."/>
            <person name="Taylor A."/>
            <person name="Grigoriev I.V."/>
            <person name="Nagy L.G."/>
            <person name="Martin F."/>
            <person name="Kauserud H."/>
        </authorList>
    </citation>
    <scope>NUCLEOTIDE SEQUENCE</scope>
    <source>
        <strain evidence="2">9144</strain>
    </source>
</reference>
<name>A0AAD6UX80_9AGAR</name>
<proteinExistence type="predicted"/>
<feature type="compositionally biased region" description="Basic and acidic residues" evidence="1">
    <location>
        <begin position="393"/>
        <end position="402"/>
    </location>
</feature>